<dbReference type="HOGENOM" id="CLU_3130873_0_0_2"/>
<dbReference type="AlphaFoldDB" id="M1Q3Z6"/>
<dbReference type="KEGG" id="mmaz:MmTuc01_1640"/>
<feature type="region of interest" description="Disordered" evidence="1">
    <location>
        <begin position="29"/>
        <end position="49"/>
    </location>
</feature>
<protein>
    <submittedName>
        <fullName evidence="2">Uncharacterized protein</fullName>
    </submittedName>
</protein>
<reference evidence="2 3" key="1">
    <citation type="journal article" date="2013" name="Genome Announc.">
        <title>Complete Genome of a Methanosarcina mazei Strain Isolated from Sediment Samples from an Amazonian Flooded Area.</title>
        <authorList>
            <person name="Assis das Gracas D."/>
            <person name="Thiago Juca Ramos R."/>
            <person name="Vieira Araujo A.C."/>
            <person name="Zahlouth R."/>
            <person name="Ribeiro Carneiro A."/>
            <person name="Souza Lopes T."/>
            <person name="Azevedo Barauna R."/>
            <person name="Azevedo V."/>
            <person name="Cruz Schneider M.P."/>
            <person name="Pellizari V.H."/>
            <person name="Silva A."/>
        </authorList>
    </citation>
    <scope>NUCLEOTIDE SEQUENCE [LARGE SCALE GENOMIC DNA]</scope>
    <source>
        <strain evidence="2 3">Tuc01</strain>
    </source>
</reference>
<dbReference type="Proteomes" id="UP000011718">
    <property type="component" value="Chromosome"/>
</dbReference>
<dbReference type="BioCyc" id="MMAZ1236903:G139K-1564-MONOMER"/>
<name>M1Q3Z6_METMZ</name>
<proteinExistence type="predicted"/>
<evidence type="ECO:0000313" key="2">
    <source>
        <dbReference type="EMBL" id="AGF96995.1"/>
    </source>
</evidence>
<organism evidence="2 3">
    <name type="scientific">Methanosarcina mazei Tuc01</name>
    <dbReference type="NCBI Taxonomy" id="1236903"/>
    <lineage>
        <taxon>Archaea</taxon>
        <taxon>Methanobacteriati</taxon>
        <taxon>Methanobacteriota</taxon>
        <taxon>Stenosarchaea group</taxon>
        <taxon>Methanomicrobia</taxon>
        <taxon>Methanosarcinales</taxon>
        <taxon>Methanosarcinaceae</taxon>
        <taxon>Methanosarcina</taxon>
    </lineage>
</organism>
<evidence type="ECO:0000256" key="1">
    <source>
        <dbReference type="SAM" id="MobiDB-lite"/>
    </source>
</evidence>
<feature type="compositionally biased region" description="Basic and acidic residues" evidence="1">
    <location>
        <begin position="29"/>
        <end position="41"/>
    </location>
</feature>
<evidence type="ECO:0000313" key="3">
    <source>
        <dbReference type="Proteomes" id="UP000011718"/>
    </source>
</evidence>
<sequence length="49" mass="5898">MSETKRTVNCRDVTLPKKLNYLGRRYPLEEENEKKNNYVEKKGKKARKI</sequence>
<gene>
    <name evidence="2" type="ORF">MmTuc01_1640</name>
</gene>
<dbReference type="EMBL" id="CP004144">
    <property type="protein sequence ID" value="AGF96995.1"/>
    <property type="molecule type" value="Genomic_DNA"/>
</dbReference>
<accession>M1Q3Z6</accession>